<organism evidence="1 2">
    <name type="scientific">Extensimonas vulgaris</name>
    <dbReference type="NCBI Taxonomy" id="1031594"/>
    <lineage>
        <taxon>Bacteria</taxon>
        <taxon>Pseudomonadati</taxon>
        <taxon>Pseudomonadota</taxon>
        <taxon>Betaproteobacteria</taxon>
        <taxon>Burkholderiales</taxon>
        <taxon>Comamonadaceae</taxon>
        <taxon>Extensimonas</taxon>
    </lineage>
</organism>
<dbReference type="Proteomes" id="UP000252174">
    <property type="component" value="Unassembled WGS sequence"/>
</dbReference>
<keyword evidence="2" id="KW-1185">Reference proteome</keyword>
<sequence length="131" mass="14723">MGDDPLRPYKATITQWINPADYRKPLSVAKAKKVISDYQKALGQPEGLAELAVFYCEEVFDFLSGCGMDDEGFYVALERMFEQALKYVLALPEARRAPFLARLEQVRALGQNVGWGVGDNFNDLWLEAGLD</sequence>
<dbReference type="EMBL" id="QPJU01000005">
    <property type="protein sequence ID" value="RCX09443.1"/>
    <property type="molecule type" value="Genomic_DNA"/>
</dbReference>
<accession>A0A369AK20</accession>
<proteinExistence type="predicted"/>
<evidence type="ECO:0000313" key="1">
    <source>
        <dbReference type="EMBL" id="RCX09443.1"/>
    </source>
</evidence>
<protein>
    <submittedName>
        <fullName evidence="1">Uncharacterized protein</fullName>
    </submittedName>
</protein>
<evidence type="ECO:0000313" key="2">
    <source>
        <dbReference type="Proteomes" id="UP000252174"/>
    </source>
</evidence>
<dbReference type="AlphaFoldDB" id="A0A369AK20"/>
<dbReference type="RefSeq" id="WP_241659405.1">
    <property type="nucleotide sequence ID" value="NZ_QPJU01000005.1"/>
</dbReference>
<name>A0A369AK20_9BURK</name>
<comment type="caution">
    <text evidence="1">The sequence shown here is derived from an EMBL/GenBank/DDBJ whole genome shotgun (WGS) entry which is preliminary data.</text>
</comment>
<gene>
    <name evidence="1" type="ORF">DFR45_10572</name>
</gene>
<reference evidence="1 2" key="1">
    <citation type="submission" date="2018-07" db="EMBL/GenBank/DDBJ databases">
        <title>Genomic Encyclopedia of Type Strains, Phase IV (KMG-IV): sequencing the most valuable type-strain genomes for metagenomic binning, comparative biology and taxonomic classification.</title>
        <authorList>
            <person name="Goeker M."/>
        </authorList>
    </citation>
    <scope>NUCLEOTIDE SEQUENCE [LARGE SCALE GENOMIC DNA]</scope>
    <source>
        <strain evidence="1 2">DSM 100911</strain>
    </source>
</reference>